<accession>A0ACC6A6Q3</accession>
<name>A0ACC6A6Q3_9BACI</name>
<dbReference type="Proteomes" id="UP001202289">
    <property type="component" value="Unassembled WGS sequence"/>
</dbReference>
<gene>
    <name evidence="1" type="ORF">M3215_12330</name>
</gene>
<proteinExistence type="predicted"/>
<keyword evidence="1" id="KW-0378">Hydrolase</keyword>
<reference evidence="1" key="1">
    <citation type="submission" date="2022-05" db="EMBL/GenBank/DDBJ databases">
        <title>Comparative Genomics of Spacecraft Associated Microbes.</title>
        <authorList>
            <person name="Tran M.T."/>
            <person name="Wright A."/>
            <person name="Seuylemezian A."/>
            <person name="Eisen J."/>
            <person name="Coil D."/>
        </authorList>
    </citation>
    <scope>NUCLEOTIDE SEQUENCE</scope>
    <source>
        <strain evidence="1">FAIRING 10M-2.2</strain>
    </source>
</reference>
<organism evidence="1 2">
    <name type="scientific">Bacillus cytotoxicus</name>
    <dbReference type="NCBI Taxonomy" id="580165"/>
    <lineage>
        <taxon>Bacteria</taxon>
        <taxon>Bacillati</taxon>
        <taxon>Bacillota</taxon>
        <taxon>Bacilli</taxon>
        <taxon>Bacillales</taxon>
        <taxon>Bacillaceae</taxon>
        <taxon>Bacillus</taxon>
        <taxon>Bacillus cereus group</taxon>
    </lineage>
</organism>
<comment type="caution">
    <text evidence="1">The sequence shown here is derived from an EMBL/GenBank/DDBJ whole genome shotgun (WGS) entry which is preliminary data.</text>
</comment>
<sequence length="300" mass="34235">MITHVDVFGKKVEVLITGQGKQTVVIQTGMFCSFYNWIEIANELSPYYKVVLFHRPGYGTSELNGKERTTEQTVYELRELLHVLHIQEPFILVGHSYGGLCAQHFTMLYPEHVSTLVLVDSTSMNLHRLDELDLPTLDETDSDEKWIEKCLYYADLNTAQLHQEVLPKLTTAQTTFPIEIQKLLLDFPISPALYKAISSEIIHWKDCAQKMKSMQPFPNIPLIIMGRDAHHSIQQAIQDGIPYEEAVALETVWQELIHEQTTLSKQSQLIVATKSGHSIEVDRPDRITEAVKLITHTQNV</sequence>
<evidence type="ECO:0000313" key="1">
    <source>
        <dbReference type="EMBL" id="MCM3736589.1"/>
    </source>
</evidence>
<protein>
    <submittedName>
        <fullName evidence="1">Alpha/beta hydrolase</fullName>
    </submittedName>
</protein>
<evidence type="ECO:0000313" key="2">
    <source>
        <dbReference type="Proteomes" id="UP001202289"/>
    </source>
</evidence>
<keyword evidence="2" id="KW-1185">Reference proteome</keyword>
<dbReference type="EMBL" id="JAMBOP010000013">
    <property type="protein sequence ID" value="MCM3736589.1"/>
    <property type="molecule type" value="Genomic_DNA"/>
</dbReference>